<evidence type="ECO:0000313" key="3">
    <source>
        <dbReference type="Proteomes" id="UP000666915"/>
    </source>
</evidence>
<dbReference type="NCBIfam" id="TIGR03891">
    <property type="entry name" value="thiopep_ocin"/>
    <property type="match status" value="1"/>
</dbReference>
<dbReference type="RefSeq" id="WP_208268661.1">
    <property type="nucleotide sequence ID" value="NZ_BAAAGM010000126.1"/>
</dbReference>
<reference evidence="2 3" key="1">
    <citation type="submission" date="2021-03" db="EMBL/GenBank/DDBJ databases">
        <authorList>
            <person name="Kanchanasin P."/>
            <person name="Saeng-In P."/>
            <person name="Phongsopitanun W."/>
            <person name="Yuki M."/>
            <person name="Kudo T."/>
            <person name="Ohkuma M."/>
            <person name="Tanasupawat S."/>
        </authorList>
    </citation>
    <scope>NUCLEOTIDE SEQUENCE [LARGE SCALE GENOMIC DNA]</scope>
    <source>
        <strain evidence="2 3">L46</strain>
    </source>
</reference>
<organism evidence="2 3">
    <name type="scientific">Actinomadura nitritigenes</name>
    <dbReference type="NCBI Taxonomy" id="134602"/>
    <lineage>
        <taxon>Bacteria</taxon>
        <taxon>Bacillati</taxon>
        <taxon>Actinomycetota</taxon>
        <taxon>Actinomycetes</taxon>
        <taxon>Streptosporangiales</taxon>
        <taxon>Thermomonosporaceae</taxon>
        <taxon>Actinomadura</taxon>
    </lineage>
</organism>
<keyword evidence="3" id="KW-1185">Reference proteome</keyword>
<evidence type="ECO:0000259" key="1">
    <source>
        <dbReference type="Pfam" id="PF14028"/>
    </source>
</evidence>
<comment type="caution">
    <text evidence="2">The sequence shown here is derived from an EMBL/GenBank/DDBJ whole genome shotgun (WGS) entry which is preliminary data.</text>
</comment>
<evidence type="ECO:0000313" key="2">
    <source>
        <dbReference type="EMBL" id="MBO2440268.1"/>
    </source>
</evidence>
<dbReference type="Proteomes" id="UP000666915">
    <property type="component" value="Unassembled WGS sequence"/>
</dbReference>
<feature type="domain" description="Thiopeptide-type bacteriocin biosynthesis" evidence="1">
    <location>
        <begin position="78"/>
        <end position="321"/>
    </location>
</feature>
<name>A0ABS3R1Y9_9ACTN</name>
<dbReference type="EMBL" id="JAGEOK010000014">
    <property type="protein sequence ID" value="MBO2440268.1"/>
    <property type="molecule type" value="Genomic_DNA"/>
</dbReference>
<proteinExistence type="predicted"/>
<gene>
    <name evidence="2" type="ORF">J4557_22315</name>
</gene>
<sequence length="326" mass="36258">MRPAPTEAARQPLATIETAVLDVLAGVPLGHAADRFQLEATTLADAIETYQRAGRHALELHGARDWCQLFIEFADWPRAEQTATEHLLPLLRNAEAETTITAWWFIRKHPCWRLRLRTSPGRDLTSVDRALDELAREGRIRRWWYGIYEPETAAFGGATGMATAHELFCADSQATLSTFSEDRCRLGRRELSVLLCTVLFRSAGLEWYEQGDAWHRVAQDRPAPADVPSDRLRSLADTLGHLMSANTAPDGPLLAETGPLTFATDWADAFRHAGQALGASSRTGKLQRGLRQVLAYHVIFHWNRLGLPLRTQSILATAAHTAILAL</sequence>
<protein>
    <submittedName>
        <fullName evidence="2">Thiopeptide-type bacteriocin biosynthesis protein</fullName>
    </submittedName>
</protein>
<dbReference type="InterPro" id="IPR023809">
    <property type="entry name" value="Thiopep_bacteriocin_synth_dom"/>
</dbReference>
<dbReference type="Pfam" id="PF14028">
    <property type="entry name" value="Lant_dehydr_C"/>
    <property type="match status" value="1"/>
</dbReference>
<accession>A0ABS3R1Y9</accession>